<proteinExistence type="predicted"/>
<reference evidence="1" key="1">
    <citation type="submission" date="2020-04" db="EMBL/GenBank/DDBJ databases">
        <authorList>
            <person name="Alioto T."/>
            <person name="Alioto T."/>
            <person name="Gomez Garrido J."/>
        </authorList>
    </citation>
    <scope>NUCLEOTIDE SEQUENCE</scope>
    <source>
        <strain evidence="1">A484AB</strain>
    </source>
</reference>
<dbReference type="PANTHER" id="PTHR47331">
    <property type="entry name" value="PHD-TYPE DOMAIN-CONTAINING PROTEIN"/>
    <property type="match status" value="1"/>
</dbReference>
<dbReference type="OrthoDB" id="6778955at2759"/>
<evidence type="ECO:0000313" key="2">
    <source>
        <dbReference type="Proteomes" id="UP001152795"/>
    </source>
</evidence>
<dbReference type="PANTHER" id="PTHR47331:SF5">
    <property type="entry name" value="RIBONUCLEASE H"/>
    <property type="match status" value="1"/>
</dbReference>
<sequence>MSPNSQHYEIVSTNASLTKRARRHKQILCQFTTRWRKEYLRNLREIAQVNGLRQKTEQLKEGDIVIVKNDKTNRNFWRLGKMEELISGDDGMVRAAKVRVSNENGKSDMLRRSIQHLVPLEVSQDSNVDEIKRNQNEKLAVVEDSRENRGRPQRAAAIANELLRGELLKNKLL</sequence>
<comment type="caution">
    <text evidence="1">The sequence shown here is derived from an EMBL/GenBank/DDBJ whole genome shotgun (WGS) entry which is preliminary data.</text>
</comment>
<dbReference type="EMBL" id="CACRXK020005039">
    <property type="protein sequence ID" value="CAB4004900.1"/>
    <property type="molecule type" value="Genomic_DNA"/>
</dbReference>
<accession>A0A6S7HNW0</accession>
<dbReference type="AlphaFoldDB" id="A0A6S7HNW0"/>
<protein>
    <submittedName>
        <fullName evidence="1">Uncharacterized protein</fullName>
    </submittedName>
</protein>
<gene>
    <name evidence="1" type="ORF">PACLA_8A007257</name>
</gene>
<dbReference type="Proteomes" id="UP001152795">
    <property type="component" value="Unassembled WGS sequence"/>
</dbReference>
<dbReference type="InterPro" id="IPR040676">
    <property type="entry name" value="DUF5641"/>
</dbReference>
<organism evidence="1 2">
    <name type="scientific">Paramuricea clavata</name>
    <name type="common">Red gorgonian</name>
    <name type="synonym">Violescent sea-whip</name>
    <dbReference type="NCBI Taxonomy" id="317549"/>
    <lineage>
        <taxon>Eukaryota</taxon>
        <taxon>Metazoa</taxon>
        <taxon>Cnidaria</taxon>
        <taxon>Anthozoa</taxon>
        <taxon>Octocorallia</taxon>
        <taxon>Malacalcyonacea</taxon>
        <taxon>Plexauridae</taxon>
        <taxon>Paramuricea</taxon>
    </lineage>
</organism>
<dbReference type="Pfam" id="PF18701">
    <property type="entry name" value="DUF5641"/>
    <property type="match status" value="1"/>
</dbReference>
<evidence type="ECO:0000313" key="1">
    <source>
        <dbReference type="EMBL" id="CAB4004900.1"/>
    </source>
</evidence>
<name>A0A6S7HNW0_PARCT</name>
<keyword evidence="2" id="KW-1185">Reference proteome</keyword>